<dbReference type="AlphaFoldDB" id="D3B177"/>
<evidence type="ECO:0000313" key="1">
    <source>
        <dbReference type="EMBL" id="EFA85051.1"/>
    </source>
</evidence>
<dbReference type="RefSeq" id="XP_020437161.1">
    <property type="nucleotide sequence ID" value="XM_020573044.1"/>
</dbReference>
<comment type="caution">
    <text evidence="1">The sequence shown here is derived from an EMBL/GenBank/DDBJ whole genome shotgun (WGS) entry which is preliminary data.</text>
</comment>
<dbReference type="EMBL" id="ADBJ01000008">
    <property type="protein sequence ID" value="EFA85051.1"/>
    <property type="molecule type" value="Genomic_DNA"/>
</dbReference>
<proteinExistence type="predicted"/>
<dbReference type="GeneID" id="31357573"/>
<sequence>MADLRGYFGYNLETFCDECKLDDPTITPTQIPSSFDYPVLDLNVASRWNAGGYNYSNVIGTFKNNGTEDIINPVWTSTPNIVPIGMFGLTHSVVNGIINWQLSPGGNYKHVIQSGFSHSFAFTSNSNLLHESNKI</sequence>
<keyword evidence="2" id="KW-1185">Reference proteome</keyword>
<accession>D3B177</accession>
<name>D3B177_HETP5</name>
<evidence type="ECO:0000313" key="2">
    <source>
        <dbReference type="Proteomes" id="UP000001396"/>
    </source>
</evidence>
<dbReference type="InParanoid" id="D3B177"/>
<organism evidence="1 2">
    <name type="scientific">Heterostelium pallidum (strain ATCC 26659 / Pp 5 / PN500)</name>
    <name type="common">Cellular slime mold</name>
    <name type="synonym">Polysphondylium pallidum</name>
    <dbReference type="NCBI Taxonomy" id="670386"/>
    <lineage>
        <taxon>Eukaryota</taxon>
        <taxon>Amoebozoa</taxon>
        <taxon>Evosea</taxon>
        <taxon>Eumycetozoa</taxon>
        <taxon>Dictyostelia</taxon>
        <taxon>Acytosteliales</taxon>
        <taxon>Acytosteliaceae</taxon>
        <taxon>Heterostelium</taxon>
    </lineage>
</organism>
<gene>
    <name evidence="1" type="ORF">PPL_02047</name>
</gene>
<reference evidence="1 2" key="1">
    <citation type="journal article" date="2011" name="Genome Res.">
        <title>Phylogeny-wide analysis of social amoeba genomes highlights ancient origins for complex intercellular communication.</title>
        <authorList>
            <person name="Heidel A.J."/>
            <person name="Lawal H.M."/>
            <person name="Felder M."/>
            <person name="Schilde C."/>
            <person name="Helps N.R."/>
            <person name="Tunggal B."/>
            <person name="Rivero F."/>
            <person name="John U."/>
            <person name="Schleicher M."/>
            <person name="Eichinger L."/>
            <person name="Platzer M."/>
            <person name="Noegel A.A."/>
            <person name="Schaap P."/>
            <person name="Gloeckner G."/>
        </authorList>
    </citation>
    <scope>NUCLEOTIDE SEQUENCE [LARGE SCALE GENOMIC DNA]</scope>
    <source>
        <strain evidence="2">ATCC 26659 / Pp 5 / PN500</strain>
    </source>
</reference>
<dbReference type="Proteomes" id="UP000001396">
    <property type="component" value="Unassembled WGS sequence"/>
</dbReference>
<protein>
    <submittedName>
        <fullName evidence="1">Uncharacterized protein</fullName>
    </submittedName>
</protein>